<dbReference type="InterPro" id="IPR036165">
    <property type="entry name" value="YefM-like_sf"/>
</dbReference>
<evidence type="ECO:0000256" key="1">
    <source>
        <dbReference type="ARBA" id="ARBA00009981"/>
    </source>
</evidence>
<proteinExistence type="inferred from homology"/>
<reference evidence="2 3" key="1">
    <citation type="journal article" date="2015" name="Nature">
        <title>rRNA introns, odd ribosomes, and small enigmatic genomes across a large radiation of phyla.</title>
        <authorList>
            <person name="Brown C.T."/>
            <person name="Hug L.A."/>
            <person name="Thomas B.C."/>
            <person name="Sharon I."/>
            <person name="Castelle C.J."/>
            <person name="Singh A."/>
            <person name="Wilkins M.J."/>
            <person name="Williams K.H."/>
            <person name="Banfield J.F."/>
        </authorList>
    </citation>
    <scope>NUCLEOTIDE SEQUENCE [LARGE SCALE GENOMIC DNA]</scope>
</reference>
<evidence type="ECO:0000313" key="3">
    <source>
        <dbReference type="Proteomes" id="UP000034894"/>
    </source>
</evidence>
<dbReference type="Gene3D" id="3.40.1620.10">
    <property type="entry name" value="YefM-like domain"/>
    <property type="match status" value="1"/>
</dbReference>
<dbReference type="SUPFAM" id="SSF143120">
    <property type="entry name" value="YefM-like"/>
    <property type="match status" value="1"/>
</dbReference>
<evidence type="ECO:0000313" key="2">
    <source>
        <dbReference type="EMBL" id="KKS95406.1"/>
    </source>
</evidence>
<dbReference type="EMBL" id="LCFP01000018">
    <property type="protein sequence ID" value="KKS95406.1"/>
    <property type="molecule type" value="Genomic_DNA"/>
</dbReference>
<evidence type="ECO:0008006" key="4">
    <source>
        <dbReference type="Google" id="ProtNLM"/>
    </source>
</evidence>
<name>A0A0G1FJW8_9BACT</name>
<accession>A0A0G1FJW8</accession>
<organism evidence="2 3">
    <name type="scientific">Candidatus Gottesmanbacteria bacterium GW2011_GWA2_43_14</name>
    <dbReference type="NCBI Taxonomy" id="1618443"/>
    <lineage>
        <taxon>Bacteria</taxon>
        <taxon>Candidatus Gottesmaniibacteriota</taxon>
    </lineage>
</organism>
<dbReference type="Proteomes" id="UP000034894">
    <property type="component" value="Unassembled WGS sequence"/>
</dbReference>
<dbReference type="STRING" id="1618443.UV73_C0018G0019"/>
<comment type="caution">
    <text evidence="2">The sequence shown here is derived from an EMBL/GenBank/DDBJ whole genome shotgun (WGS) entry which is preliminary data.</text>
</comment>
<dbReference type="AlphaFoldDB" id="A0A0G1FJW8"/>
<comment type="similarity">
    <text evidence="1">Belongs to the phD/YefM antitoxin family.</text>
</comment>
<sequence>MKSVSITKARENLPKLIEDVFLNSKIFLITKGGIPMVKIVKADVKTEKKKVSRKEIKMAAETAGKIKGIWNEDKWKNKSSTDVADYLRERTQRRYVR</sequence>
<protein>
    <recommendedName>
        <fullName evidence="4">Antitoxin</fullName>
    </recommendedName>
</protein>
<gene>
    <name evidence="2" type="ORF">UV73_C0018G0019</name>
</gene>